<dbReference type="PROSITE" id="PS51221">
    <property type="entry name" value="TTL"/>
    <property type="match status" value="1"/>
</dbReference>
<dbReference type="GO" id="GO:0005524">
    <property type="term" value="F:ATP binding"/>
    <property type="evidence" value="ECO:0007669"/>
    <property type="project" value="UniProtKB-KW"/>
</dbReference>
<evidence type="ECO:0000256" key="1">
    <source>
        <dbReference type="ARBA" id="ARBA00022598"/>
    </source>
</evidence>
<gene>
    <name evidence="5" type="ORF">CYMTET_52877</name>
</gene>
<keyword evidence="2" id="KW-0547">Nucleotide-binding</keyword>
<dbReference type="GO" id="GO:0036064">
    <property type="term" value="C:ciliary basal body"/>
    <property type="evidence" value="ECO:0007669"/>
    <property type="project" value="TreeGrafter"/>
</dbReference>
<sequence length="925" mass="103638">MAARTGRSTIVGLSPPKRLPQPSGTPVDAAGVPFLRKTIDVAPSPISAHVATISQNLEGQRLLHDWQNAQQTVTKAGSPRESGGRASSPGRLTRTLLPNASSAKQEAPAPREPTGAVSPKRVSTRSTGSGHLNKMFRSIRQLPGDADPQEVHSEVGGADDEDEAYSQNESQDWSEDEEEPEGANKMPFGFRRKQSLTESLCSGEEEDGDVQLGEEEDDDDDEDGIPIDESSGDENENEAERKQMFHRFQKDAAHAVKAAAGSASSVPPLLNLSLFEDRPPSVVFHSDWFRGTVSFPESPQCKQAPIAVRGESEDCGNSETPDFKKQLSAEHLAERSQIWTMLRKYMSFKIGYKTTMIRKLHGCGAFAETMSGRWNSYWGMALPIPRYNRLKSYQRVNHFPGTFELGRKDRLSRAVMRMHRRVQSAHRTGVRPDSLFIPDTYFLPKDWKQFKAAFEAADGVWIWKPNAAARGIGVKVITKLCQIPRWESKKLKNGLVQQYIPNPLLLNGCKSDLRIYVAVTCYNPLRVYIYPEGLVRITTKAYKPIRKNSVIRSRFMHLTNYSVNKRSKDFVKNTDDGVGNKWSLTALWQYLRDEGHSQEKVDQVWENIKNTIGKTIIAADTHINTQLNTRCSFPNACYELFGVDIMLDSTLKPWLIEVNTSPDLSPSSPMDKRIKGEVLTWLFHMLRFVPVDKKEIEQQEEDSKQSQLLYGRRASTNGQAGPAQPGMPLPPVSSARTRLHNSAELPWWTSLTEVDLEMIKTSQDEYNSCGPYQRVIPSEDPYLLPFFEVQRRFNNILHQWVKVAANPPRELAIALRMRSAESCTPYFQNMKPRGLPISNAHSSTSSSVSHWNAIRSATPPLGTGKRQTGKPSRPCSPGYHQRPSSPGYKRGHSFEPIEARISSVLTGPPKGMDPVALFPYRAGLK</sequence>
<comment type="caution">
    <text evidence="5">The sequence shown here is derived from an EMBL/GenBank/DDBJ whole genome shotgun (WGS) entry which is preliminary data.</text>
</comment>
<dbReference type="InterPro" id="IPR004344">
    <property type="entry name" value="TTL/TTLL_fam"/>
</dbReference>
<dbReference type="Gene3D" id="3.30.470.20">
    <property type="entry name" value="ATP-grasp fold, B domain"/>
    <property type="match status" value="1"/>
</dbReference>
<dbReference type="PANTHER" id="PTHR12241">
    <property type="entry name" value="TUBULIN POLYGLUTAMYLASE"/>
    <property type="match status" value="1"/>
</dbReference>
<organism evidence="5 6">
    <name type="scientific">Cymbomonas tetramitiformis</name>
    <dbReference type="NCBI Taxonomy" id="36881"/>
    <lineage>
        <taxon>Eukaryota</taxon>
        <taxon>Viridiplantae</taxon>
        <taxon>Chlorophyta</taxon>
        <taxon>Pyramimonadophyceae</taxon>
        <taxon>Pyramimonadales</taxon>
        <taxon>Pyramimonadaceae</taxon>
        <taxon>Cymbomonas</taxon>
    </lineage>
</organism>
<dbReference type="GO" id="GO:0000226">
    <property type="term" value="P:microtubule cytoskeleton organization"/>
    <property type="evidence" value="ECO:0007669"/>
    <property type="project" value="TreeGrafter"/>
</dbReference>
<evidence type="ECO:0000313" key="6">
    <source>
        <dbReference type="Proteomes" id="UP001190700"/>
    </source>
</evidence>
<evidence type="ECO:0000313" key="5">
    <source>
        <dbReference type="EMBL" id="KAK3237018.1"/>
    </source>
</evidence>
<dbReference type="SUPFAM" id="SSF56059">
    <property type="entry name" value="Glutathione synthetase ATP-binding domain-like"/>
    <property type="match status" value="1"/>
</dbReference>
<dbReference type="GO" id="GO:0070740">
    <property type="term" value="F:tubulin-glutamic acid ligase activity"/>
    <property type="evidence" value="ECO:0007669"/>
    <property type="project" value="TreeGrafter"/>
</dbReference>
<feature type="compositionally biased region" description="Acidic residues" evidence="4">
    <location>
        <begin position="172"/>
        <end position="181"/>
    </location>
</feature>
<feature type="region of interest" description="Disordered" evidence="4">
    <location>
        <begin position="1"/>
        <end position="29"/>
    </location>
</feature>
<evidence type="ECO:0000256" key="3">
    <source>
        <dbReference type="ARBA" id="ARBA00022840"/>
    </source>
</evidence>
<keyword evidence="1" id="KW-0436">Ligase</keyword>
<evidence type="ECO:0000256" key="4">
    <source>
        <dbReference type="SAM" id="MobiDB-lite"/>
    </source>
</evidence>
<dbReference type="GO" id="GO:0015631">
    <property type="term" value="F:tubulin binding"/>
    <property type="evidence" value="ECO:0007669"/>
    <property type="project" value="TreeGrafter"/>
</dbReference>
<evidence type="ECO:0000256" key="2">
    <source>
        <dbReference type="ARBA" id="ARBA00022741"/>
    </source>
</evidence>
<dbReference type="Proteomes" id="UP001190700">
    <property type="component" value="Unassembled WGS sequence"/>
</dbReference>
<proteinExistence type="predicted"/>
<keyword evidence="6" id="KW-1185">Reference proteome</keyword>
<reference evidence="5 6" key="1">
    <citation type="journal article" date="2015" name="Genome Biol. Evol.">
        <title>Comparative Genomics of a Bacterivorous Green Alga Reveals Evolutionary Causalities and Consequences of Phago-Mixotrophic Mode of Nutrition.</title>
        <authorList>
            <person name="Burns J.A."/>
            <person name="Paasch A."/>
            <person name="Narechania A."/>
            <person name="Kim E."/>
        </authorList>
    </citation>
    <scope>NUCLEOTIDE SEQUENCE [LARGE SCALE GENOMIC DNA]</scope>
    <source>
        <strain evidence="5 6">PLY_AMNH</strain>
    </source>
</reference>
<dbReference type="AlphaFoldDB" id="A0AAE0BJG9"/>
<feature type="compositionally biased region" description="Acidic residues" evidence="4">
    <location>
        <begin position="203"/>
        <end position="237"/>
    </location>
</feature>
<accession>A0AAE0BJG9</accession>
<feature type="region of interest" description="Disordered" evidence="4">
    <location>
        <begin position="715"/>
        <end position="735"/>
    </location>
</feature>
<feature type="region of interest" description="Disordered" evidence="4">
    <location>
        <begin position="855"/>
        <end position="893"/>
    </location>
</feature>
<protein>
    <submittedName>
        <fullName evidence="5">Uncharacterized protein</fullName>
    </submittedName>
</protein>
<dbReference type="PANTHER" id="PTHR12241:SF162">
    <property type="entry name" value="TUBULIN MONOGLUTAMYLASE TTLL4"/>
    <property type="match status" value="1"/>
</dbReference>
<feature type="region of interest" description="Disordered" evidence="4">
    <location>
        <begin position="64"/>
        <end position="240"/>
    </location>
</feature>
<dbReference type="EMBL" id="LGRX02034727">
    <property type="protein sequence ID" value="KAK3237018.1"/>
    <property type="molecule type" value="Genomic_DNA"/>
</dbReference>
<keyword evidence="3" id="KW-0067">ATP-binding</keyword>
<name>A0AAE0BJG9_9CHLO</name>
<dbReference type="Pfam" id="PF03133">
    <property type="entry name" value="TTL"/>
    <property type="match status" value="1"/>
</dbReference>